<sequence length="70" mass="8663">MFPYSLRDHGRAWLNALPFLLRYNLPNMNAKLKNDITCFRQSKDEMLYEGWERFKELLRKCPLNRFQHWT</sequence>
<gene>
    <name evidence="1" type="ORF">EPI10_001502</name>
</gene>
<reference evidence="2" key="1">
    <citation type="journal article" date="2019" name="Plant Biotechnol. J.">
        <title>Genome sequencing of the Australian wild diploid species Gossypium australe highlights disease resistance and delayed gland morphogenesis.</title>
        <authorList>
            <person name="Cai Y."/>
            <person name="Cai X."/>
            <person name="Wang Q."/>
            <person name="Wang P."/>
            <person name="Zhang Y."/>
            <person name="Cai C."/>
            <person name="Xu Y."/>
            <person name="Wang K."/>
            <person name="Zhou Z."/>
            <person name="Wang C."/>
            <person name="Geng S."/>
            <person name="Li B."/>
            <person name="Dong Q."/>
            <person name="Hou Y."/>
            <person name="Wang H."/>
            <person name="Ai P."/>
            <person name="Liu Z."/>
            <person name="Yi F."/>
            <person name="Sun M."/>
            <person name="An G."/>
            <person name="Cheng J."/>
            <person name="Zhang Y."/>
            <person name="Shi Q."/>
            <person name="Xie Y."/>
            <person name="Shi X."/>
            <person name="Chang Y."/>
            <person name="Huang F."/>
            <person name="Chen Y."/>
            <person name="Hong S."/>
            <person name="Mi L."/>
            <person name="Sun Q."/>
            <person name="Zhang L."/>
            <person name="Zhou B."/>
            <person name="Peng R."/>
            <person name="Zhang X."/>
            <person name="Liu F."/>
        </authorList>
    </citation>
    <scope>NUCLEOTIDE SEQUENCE [LARGE SCALE GENOMIC DNA]</scope>
    <source>
        <strain evidence="2">cv. PA1801</strain>
    </source>
</reference>
<proteinExistence type="predicted"/>
<organism evidence="1 2">
    <name type="scientific">Gossypium australe</name>
    <dbReference type="NCBI Taxonomy" id="47621"/>
    <lineage>
        <taxon>Eukaryota</taxon>
        <taxon>Viridiplantae</taxon>
        <taxon>Streptophyta</taxon>
        <taxon>Embryophyta</taxon>
        <taxon>Tracheophyta</taxon>
        <taxon>Spermatophyta</taxon>
        <taxon>Magnoliopsida</taxon>
        <taxon>eudicotyledons</taxon>
        <taxon>Gunneridae</taxon>
        <taxon>Pentapetalae</taxon>
        <taxon>rosids</taxon>
        <taxon>malvids</taxon>
        <taxon>Malvales</taxon>
        <taxon>Malvaceae</taxon>
        <taxon>Malvoideae</taxon>
        <taxon>Gossypium</taxon>
    </lineage>
</organism>
<keyword evidence="2" id="KW-1185">Reference proteome</keyword>
<dbReference type="Proteomes" id="UP000325315">
    <property type="component" value="Unassembled WGS sequence"/>
</dbReference>
<dbReference type="EMBL" id="SMMG02000007">
    <property type="protein sequence ID" value="KAA3466409.1"/>
    <property type="molecule type" value="Genomic_DNA"/>
</dbReference>
<accession>A0A5B6VB91</accession>
<evidence type="ECO:0000313" key="2">
    <source>
        <dbReference type="Proteomes" id="UP000325315"/>
    </source>
</evidence>
<evidence type="ECO:0000313" key="1">
    <source>
        <dbReference type="EMBL" id="KAA3466409.1"/>
    </source>
</evidence>
<comment type="caution">
    <text evidence="1">The sequence shown here is derived from an EMBL/GenBank/DDBJ whole genome shotgun (WGS) entry which is preliminary data.</text>
</comment>
<dbReference type="AlphaFoldDB" id="A0A5B6VB91"/>
<dbReference type="OrthoDB" id="1002461at2759"/>
<name>A0A5B6VB91_9ROSI</name>
<protein>
    <submittedName>
        <fullName evidence="1">Pentatricopeptide repeat-containing protein chloroplastic-like</fullName>
    </submittedName>
</protein>